<dbReference type="SMART" id="SM00382">
    <property type="entry name" value="AAA"/>
    <property type="match status" value="1"/>
</dbReference>
<dbReference type="NCBIfam" id="TIGR01727">
    <property type="entry name" value="oligo_HPY"/>
    <property type="match status" value="1"/>
</dbReference>
<dbReference type="CDD" id="cd03257">
    <property type="entry name" value="ABC_NikE_OppD_transporters"/>
    <property type="match status" value="1"/>
</dbReference>
<keyword evidence="11" id="KW-1185">Reference proteome</keyword>
<accession>A0A7Y9E6L3</accession>
<dbReference type="Pfam" id="PF00005">
    <property type="entry name" value="ABC_tran"/>
    <property type="match status" value="1"/>
</dbReference>
<dbReference type="Pfam" id="PF08352">
    <property type="entry name" value="oligo_HPY"/>
    <property type="match status" value="1"/>
</dbReference>
<reference evidence="10 11" key="1">
    <citation type="submission" date="2020-07" db="EMBL/GenBank/DDBJ databases">
        <title>Sequencing the genomes of 1000 actinobacteria strains.</title>
        <authorList>
            <person name="Klenk H.-P."/>
        </authorList>
    </citation>
    <scope>NUCLEOTIDE SEQUENCE [LARGE SCALE GENOMIC DNA]</scope>
    <source>
        <strain evidence="10 11">DSM 21350</strain>
    </source>
</reference>
<dbReference type="GO" id="GO:0005524">
    <property type="term" value="F:ATP binding"/>
    <property type="evidence" value="ECO:0007669"/>
    <property type="project" value="UniProtKB-KW"/>
</dbReference>
<keyword evidence="7" id="KW-0472">Membrane</keyword>
<keyword evidence="6 10" id="KW-0067">ATP-binding</keyword>
<comment type="caution">
    <text evidence="10">The sequence shown here is derived from an EMBL/GenBank/DDBJ whole genome shotgun (WGS) entry which is preliminary data.</text>
</comment>
<evidence type="ECO:0000256" key="6">
    <source>
        <dbReference type="ARBA" id="ARBA00022840"/>
    </source>
</evidence>
<evidence type="ECO:0000256" key="3">
    <source>
        <dbReference type="ARBA" id="ARBA00022448"/>
    </source>
</evidence>
<evidence type="ECO:0000256" key="2">
    <source>
        <dbReference type="ARBA" id="ARBA00005417"/>
    </source>
</evidence>
<protein>
    <submittedName>
        <fullName evidence="10">Peptide/nickel transport system ATP-binding protein</fullName>
    </submittedName>
</protein>
<dbReference type="FunFam" id="3.40.50.300:FF:000016">
    <property type="entry name" value="Oligopeptide ABC transporter ATP-binding component"/>
    <property type="match status" value="1"/>
</dbReference>
<evidence type="ECO:0000256" key="7">
    <source>
        <dbReference type="ARBA" id="ARBA00023136"/>
    </source>
</evidence>
<evidence type="ECO:0000256" key="1">
    <source>
        <dbReference type="ARBA" id="ARBA00004202"/>
    </source>
</evidence>
<evidence type="ECO:0000313" key="11">
    <source>
        <dbReference type="Proteomes" id="UP000535511"/>
    </source>
</evidence>
<dbReference type="GO" id="GO:0005886">
    <property type="term" value="C:plasma membrane"/>
    <property type="evidence" value="ECO:0007669"/>
    <property type="project" value="UniProtKB-SubCell"/>
</dbReference>
<comment type="similarity">
    <text evidence="2">Belongs to the ABC transporter superfamily.</text>
</comment>
<dbReference type="EMBL" id="JACCBG010000001">
    <property type="protein sequence ID" value="NYD42090.1"/>
    <property type="molecule type" value="Genomic_DNA"/>
</dbReference>
<feature type="compositionally biased region" description="Polar residues" evidence="8">
    <location>
        <begin position="1"/>
        <end position="12"/>
    </location>
</feature>
<dbReference type="InterPro" id="IPR013563">
    <property type="entry name" value="Oligopep_ABC_C"/>
</dbReference>
<dbReference type="Gene3D" id="3.40.50.300">
    <property type="entry name" value="P-loop containing nucleotide triphosphate hydrolases"/>
    <property type="match status" value="1"/>
</dbReference>
<dbReference type="InterPro" id="IPR003439">
    <property type="entry name" value="ABC_transporter-like_ATP-bd"/>
</dbReference>
<keyword evidence="4" id="KW-1003">Cell membrane</keyword>
<dbReference type="PROSITE" id="PS50893">
    <property type="entry name" value="ABC_TRANSPORTER_2"/>
    <property type="match status" value="1"/>
</dbReference>
<dbReference type="PANTHER" id="PTHR43297:SF2">
    <property type="entry name" value="DIPEPTIDE TRANSPORT ATP-BINDING PROTEIN DPPD"/>
    <property type="match status" value="1"/>
</dbReference>
<dbReference type="GO" id="GO:0015833">
    <property type="term" value="P:peptide transport"/>
    <property type="evidence" value="ECO:0007669"/>
    <property type="project" value="InterPro"/>
</dbReference>
<dbReference type="GO" id="GO:0016887">
    <property type="term" value="F:ATP hydrolysis activity"/>
    <property type="evidence" value="ECO:0007669"/>
    <property type="project" value="InterPro"/>
</dbReference>
<dbReference type="AlphaFoldDB" id="A0A7Y9E6L3"/>
<feature type="region of interest" description="Disordered" evidence="8">
    <location>
        <begin position="1"/>
        <end position="20"/>
    </location>
</feature>
<feature type="domain" description="ABC transporter" evidence="9">
    <location>
        <begin position="23"/>
        <end position="274"/>
    </location>
</feature>
<keyword evidence="5" id="KW-0547">Nucleotide-binding</keyword>
<organism evidence="10 11">
    <name type="scientific">Nocardioides panaciterrulae</name>
    <dbReference type="NCBI Taxonomy" id="661492"/>
    <lineage>
        <taxon>Bacteria</taxon>
        <taxon>Bacillati</taxon>
        <taxon>Actinomycetota</taxon>
        <taxon>Actinomycetes</taxon>
        <taxon>Propionibacteriales</taxon>
        <taxon>Nocardioidaceae</taxon>
        <taxon>Nocardioides</taxon>
    </lineage>
</organism>
<evidence type="ECO:0000256" key="8">
    <source>
        <dbReference type="SAM" id="MobiDB-lite"/>
    </source>
</evidence>
<evidence type="ECO:0000313" key="10">
    <source>
        <dbReference type="EMBL" id="NYD42090.1"/>
    </source>
</evidence>
<comment type="subcellular location">
    <subcellularLocation>
        <location evidence="1">Cell membrane</location>
        <topology evidence="1">Peripheral membrane protein</topology>
    </subcellularLocation>
</comment>
<dbReference type="Proteomes" id="UP000535511">
    <property type="component" value="Unassembled WGS sequence"/>
</dbReference>
<dbReference type="PROSITE" id="PS00211">
    <property type="entry name" value="ABC_TRANSPORTER_1"/>
    <property type="match status" value="1"/>
</dbReference>
<keyword evidence="3" id="KW-0813">Transport</keyword>
<dbReference type="SUPFAM" id="SSF52540">
    <property type="entry name" value="P-loop containing nucleoside triphosphate hydrolases"/>
    <property type="match status" value="1"/>
</dbReference>
<name>A0A7Y9E6L3_9ACTN</name>
<evidence type="ECO:0000256" key="5">
    <source>
        <dbReference type="ARBA" id="ARBA00022741"/>
    </source>
</evidence>
<dbReference type="InterPro" id="IPR050388">
    <property type="entry name" value="ABC_Ni/Peptide_Import"/>
</dbReference>
<dbReference type="InterPro" id="IPR003593">
    <property type="entry name" value="AAA+_ATPase"/>
</dbReference>
<gene>
    <name evidence="10" type="ORF">BJZ21_002173</name>
</gene>
<proteinExistence type="inferred from homology"/>
<dbReference type="InterPro" id="IPR027417">
    <property type="entry name" value="P-loop_NTPase"/>
</dbReference>
<evidence type="ECO:0000256" key="4">
    <source>
        <dbReference type="ARBA" id="ARBA00022475"/>
    </source>
</evidence>
<dbReference type="PANTHER" id="PTHR43297">
    <property type="entry name" value="OLIGOPEPTIDE TRANSPORT ATP-BINDING PROTEIN APPD"/>
    <property type="match status" value="1"/>
</dbReference>
<dbReference type="InterPro" id="IPR017871">
    <property type="entry name" value="ABC_transporter-like_CS"/>
</dbReference>
<evidence type="ECO:0000259" key="9">
    <source>
        <dbReference type="PROSITE" id="PS50893"/>
    </source>
</evidence>
<dbReference type="RefSeq" id="WP_179663763.1">
    <property type="nucleotide sequence ID" value="NZ_JACCBG010000001.1"/>
</dbReference>
<sequence>MTQQTSTATAPQRTGADPNEPFLVVEDLTVTFPTQDGPLTAVTDLSYSVEMGKTLGIVGESGSGKSVSSMAVLGLHDAKSSKITGSIRVGGTEVVGLSEPRMRKLRGNQVAMIFQDALAALHPFYKVGGQLAEAYLVHHPSASKRDARRKAVEMLDRVGIPQPDRRVDDFPHQFSGGMRQRAMIAMGLINDPSLLIADEPTTALDVTVQAQILDLLQDLQREFNSAVIIITHDLGVIAEMADDVLVMYAGRAVEYGPGREILTHPEMPYTWGLLSSVPDVTADTDARLIPIPGNPPSLLNLPTGCAFHPRCVHTSKVPGDLCSTELPLLLPGSHGNKHVKRCHLADPDAVYQSEVLPEIAPELAEEN</sequence>